<dbReference type="InterPro" id="IPR011042">
    <property type="entry name" value="6-blade_b-propeller_TolB-like"/>
</dbReference>
<dbReference type="Proteomes" id="UP000603453">
    <property type="component" value="Unassembled WGS sequence"/>
</dbReference>
<protein>
    <recommendedName>
        <fullName evidence="3">Pyrroloquinoline quinone-dependent pyranose dehydrogenase beta-propeller domain-containing protein</fullName>
    </recommendedName>
</protein>
<evidence type="ECO:0000256" key="1">
    <source>
        <dbReference type="SAM" id="MobiDB-lite"/>
    </source>
</evidence>
<dbReference type="InterPro" id="IPR054539">
    <property type="entry name" value="Beta-prop_PDH"/>
</dbReference>
<dbReference type="Gene3D" id="2.120.10.30">
    <property type="entry name" value="TolB, C-terminal domain"/>
    <property type="match status" value="1"/>
</dbReference>
<name>A0A8H7VAN6_9FUNG</name>
<evidence type="ECO:0000256" key="2">
    <source>
        <dbReference type="SAM" id="SignalP"/>
    </source>
</evidence>
<feature type="chain" id="PRO_5034688612" description="Pyrroloquinoline quinone-dependent pyranose dehydrogenase beta-propeller domain-containing protein" evidence="2">
    <location>
        <begin position="22"/>
        <end position="551"/>
    </location>
</feature>
<dbReference type="OrthoDB" id="507128at2759"/>
<accession>A0A8H7VAN6</accession>
<feature type="region of interest" description="Disordered" evidence="1">
    <location>
        <begin position="503"/>
        <end position="551"/>
    </location>
</feature>
<reference evidence="4" key="1">
    <citation type="submission" date="2020-12" db="EMBL/GenBank/DDBJ databases">
        <title>Metabolic potential, ecology and presence of endohyphal bacteria is reflected in genomic diversity of Mucoromycotina.</title>
        <authorList>
            <person name="Muszewska A."/>
            <person name="Okrasinska A."/>
            <person name="Steczkiewicz K."/>
            <person name="Drgas O."/>
            <person name="Orlowska M."/>
            <person name="Perlinska-Lenart U."/>
            <person name="Aleksandrzak-Piekarczyk T."/>
            <person name="Szatraj K."/>
            <person name="Zielenkiewicz U."/>
            <person name="Pilsyk S."/>
            <person name="Malc E."/>
            <person name="Mieczkowski P."/>
            <person name="Kruszewska J.S."/>
            <person name="Biernat P."/>
            <person name="Pawlowska J."/>
        </authorList>
    </citation>
    <scope>NUCLEOTIDE SEQUENCE</scope>
    <source>
        <strain evidence="4">WA0000017839</strain>
    </source>
</reference>
<evidence type="ECO:0000259" key="3">
    <source>
        <dbReference type="Pfam" id="PF22807"/>
    </source>
</evidence>
<dbReference type="AlphaFoldDB" id="A0A8H7VAN6"/>
<feature type="domain" description="Pyrroloquinoline quinone-dependent pyranose dehydrogenase beta-propeller" evidence="3">
    <location>
        <begin position="95"/>
        <end position="491"/>
    </location>
</feature>
<dbReference type="SUPFAM" id="SSF50952">
    <property type="entry name" value="Soluble quinoprotein glucose dehydrogenase"/>
    <property type="match status" value="1"/>
</dbReference>
<feature type="compositionally biased region" description="Basic and acidic residues" evidence="1">
    <location>
        <begin position="534"/>
        <end position="551"/>
    </location>
</feature>
<keyword evidence="2" id="KW-0732">Signal</keyword>
<evidence type="ECO:0000313" key="5">
    <source>
        <dbReference type="Proteomes" id="UP000603453"/>
    </source>
</evidence>
<proteinExistence type="predicted"/>
<gene>
    <name evidence="4" type="ORF">INT47_008387</name>
</gene>
<feature type="signal peptide" evidence="2">
    <location>
        <begin position="1"/>
        <end position="21"/>
    </location>
</feature>
<organism evidence="4 5">
    <name type="scientific">Mucor saturninus</name>
    <dbReference type="NCBI Taxonomy" id="64648"/>
    <lineage>
        <taxon>Eukaryota</taxon>
        <taxon>Fungi</taxon>
        <taxon>Fungi incertae sedis</taxon>
        <taxon>Mucoromycota</taxon>
        <taxon>Mucoromycotina</taxon>
        <taxon>Mucoromycetes</taxon>
        <taxon>Mucorales</taxon>
        <taxon>Mucorineae</taxon>
        <taxon>Mucoraceae</taxon>
        <taxon>Mucor</taxon>
    </lineage>
</organism>
<dbReference type="InterPro" id="IPR011041">
    <property type="entry name" value="Quinoprot_gluc/sorb_DH_b-prop"/>
</dbReference>
<sequence>MGRLFFYVLLIATLFVSFSLAKRSRITSEEKEELAAIAEEERVTAEAVAKGALRVGSANVLVPDASSEHPLIISNPEDQPLCKPNITLTPSHQVNVMEGYEFMVLANEIKNPRKIIFDQANHLLVMSPGEGLYSVRMDECGNSDIKLILESDEMDQPIGHGVAIFDRHIFVSTANSVYKFPYSDGQHSPIQNGVKVITNIHPDDPDAPTDVAVDPFGHVFIPRIVTDLNAKVTAKDAMIKKFNLRLIPEQGFDYEKDGEIQALGANTQGSMGFDAQARLWGINGVTSNSIVREDLSSEANLAVSGIAEEMNLYEFPKMNYGYPYCMTEFDMLGVSTLGKGLGTQWGHPTFMNDTFNLDEYCQDEASNRPPSVPLPSNSHASSVHFYMGTFCSVGDLTTQGSSVGLPCNWTDTPIIANHGIDGISGGHNVVRIHFDDVGHKPRWDLEPDIILQEATPCKGAGCISPFGLAVDQFGRLFISSDETNEVFVVSRIYNKNAVQILTDRANADDGDDEEEEKKPEKSGDKDDEELGDKEDEKYDKDDERSDDKDEE</sequence>
<comment type="caution">
    <text evidence="4">The sequence shown here is derived from an EMBL/GenBank/DDBJ whole genome shotgun (WGS) entry which is preliminary data.</text>
</comment>
<dbReference type="Pfam" id="PF22807">
    <property type="entry name" value="TrAA12"/>
    <property type="match status" value="1"/>
</dbReference>
<dbReference type="EMBL" id="JAEPRD010000015">
    <property type="protein sequence ID" value="KAG2209543.1"/>
    <property type="molecule type" value="Genomic_DNA"/>
</dbReference>
<keyword evidence="5" id="KW-1185">Reference proteome</keyword>
<evidence type="ECO:0000313" key="4">
    <source>
        <dbReference type="EMBL" id="KAG2209543.1"/>
    </source>
</evidence>